<protein>
    <submittedName>
        <fullName evidence="3">MerR family transcriptional regulator</fullName>
    </submittedName>
</protein>
<gene>
    <name evidence="3" type="ORF">FDO65_21440</name>
</gene>
<dbReference type="Pfam" id="PF13411">
    <property type="entry name" value="MerR_1"/>
    <property type="match status" value="1"/>
</dbReference>
<dbReference type="Proteomes" id="UP000306985">
    <property type="component" value="Unassembled WGS sequence"/>
</dbReference>
<dbReference type="SMART" id="SM00422">
    <property type="entry name" value="HTH_MERR"/>
    <property type="match status" value="1"/>
</dbReference>
<dbReference type="CDD" id="cd00592">
    <property type="entry name" value="HTH_MerR-like"/>
    <property type="match status" value="1"/>
</dbReference>
<sequence length="244" mass="26853">MANGTPREPRLSIGAVLTRLQADFPDVTLSKIRYWETEGLVTPHRKPSGYREYSERDVERLRFVMSAQRDRYLPLKVIRDELEALDRGEEPQLPAPRMPMAAVLATDGPAPDDFVVTRGTAPVRVDRSDLLTTSGLDATALAELEHFGLVKAGPGGWFDADAVLTARIAAELIAAGLEARHLRSFRTAADREVDTIRQLVGPQARQRDPDARERAAAEAHRLAATILRLHALLVKSGLARDLGP</sequence>
<name>A0A4V6CV64_9ACTN</name>
<accession>A0A4V6CV64</accession>
<dbReference type="Gene3D" id="1.10.1660.10">
    <property type="match status" value="1"/>
</dbReference>
<dbReference type="GO" id="GO:0003677">
    <property type="term" value="F:DNA binding"/>
    <property type="evidence" value="ECO:0007669"/>
    <property type="project" value="UniProtKB-KW"/>
</dbReference>
<dbReference type="PRINTS" id="PR00040">
    <property type="entry name" value="HTHMERR"/>
</dbReference>
<proteinExistence type="predicted"/>
<keyword evidence="1" id="KW-0238">DNA-binding</keyword>
<dbReference type="PANTHER" id="PTHR30204">
    <property type="entry name" value="REDOX-CYCLING DRUG-SENSING TRANSCRIPTIONAL ACTIVATOR SOXR"/>
    <property type="match status" value="1"/>
</dbReference>
<dbReference type="RefSeq" id="WP_137451801.1">
    <property type="nucleotide sequence ID" value="NZ_SZZH01000008.1"/>
</dbReference>
<dbReference type="InterPro" id="IPR000551">
    <property type="entry name" value="MerR-type_HTH_dom"/>
</dbReference>
<feature type="domain" description="HTH merR-type" evidence="2">
    <location>
        <begin position="32"/>
        <end position="84"/>
    </location>
</feature>
<dbReference type="AlphaFoldDB" id="A0A4V6CV64"/>
<evidence type="ECO:0000313" key="3">
    <source>
        <dbReference type="EMBL" id="TKV56145.1"/>
    </source>
</evidence>
<dbReference type="PANTHER" id="PTHR30204:SF89">
    <property type="entry name" value="HTH MERR-TYPE DOMAIN-CONTAINING PROTEIN"/>
    <property type="match status" value="1"/>
</dbReference>
<dbReference type="GO" id="GO:0003700">
    <property type="term" value="F:DNA-binding transcription factor activity"/>
    <property type="evidence" value="ECO:0007669"/>
    <property type="project" value="InterPro"/>
</dbReference>
<comment type="caution">
    <text evidence="3">The sequence shown here is derived from an EMBL/GenBank/DDBJ whole genome shotgun (WGS) entry which is preliminary data.</text>
</comment>
<keyword evidence="4" id="KW-1185">Reference proteome</keyword>
<dbReference type="PROSITE" id="PS50937">
    <property type="entry name" value="HTH_MERR_2"/>
    <property type="match status" value="1"/>
</dbReference>
<dbReference type="InterPro" id="IPR047057">
    <property type="entry name" value="MerR_fam"/>
</dbReference>
<organism evidence="3 4">
    <name type="scientific">Nakamurella flava</name>
    <dbReference type="NCBI Taxonomy" id="2576308"/>
    <lineage>
        <taxon>Bacteria</taxon>
        <taxon>Bacillati</taxon>
        <taxon>Actinomycetota</taxon>
        <taxon>Actinomycetes</taxon>
        <taxon>Nakamurellales</taxon>
        <taxon>Nakamurellaceae</taxon>
        <taxon>Nakamurella</taxon>
    </lineage>
</organism>
<reference evidence="3 4" key="1">
    <citation type="submission" date="2019-05" db="EMBL/GenBank/DDBJ databases">
        <title>Nakamurella sp. N5BH11, whole genome shotgun sequence.</title>
        <authorList>
            <person name="Tuo L."/>
        </authorList>
    </citation>
    <scope>NUCLEOTIDE SEQUENCE [LARGE SCALE GENOMIC DNA]</scope>
    <source>
        <strain evidence="3 4">N5BH11</strain>
    </source>
</reference>
<dbReference type="OrthoDB" id="3191171at2"/>
<dbReference type="SUPFAM" id="SSF46955">
    <property type="entry name" value="Putative DNA-binding domain"/>
    <property type="match status" value="1"/>
</dbReference>
<dbReference type="InterPro" id="IPR009061">
    <property type="entry name" value="DNA-bd_dom_put_sf"/>
</dbReference>
<evidence type="ECO:0000259" key="2">
    <source>
        <dbReference type="PROSITE" id="PS50937"/>
    </source>
</evidence>
<evidence type="ECO:0000313" key="4">
    <source>
        <dbReference type="Proteomes" id="UP000306985"/>
    </source>
</evidence>
<dbReference type="EMBL" id="SZZH01000008">
    <property type="protein sequence ID" value="TKV56145.1"/>
    <property type="molecule type" value="Genomic_DNA"/>
</dbReference>
<evidence type="ECO:0000256" key="1">
    <source>
        <dbReference type="ARBA" id="ARBA00023125"/>
    </source>
</evidence>